<dbReference type="RefSeq" id="WP_136934666.1">
    <property type="nucleotide sequence ID" value="NZ_SSMQ01000069.1"/>
</dbReference>
<name>A0A4U1IV62_9BACT</name>
<proteinExistence type="predicted"/>
<reference evidence="4 5" key="1">
    <citation type="submission" date="2019-04" db="EMBL/GenBank/DDBJ databases">
        <authorList>
            <person name="Li Y."/>
            <person name="Wang J."/>
        </authorList>
    </citation>
    <scope>NUCLEOTIDE SEQUENCE [LARGE SCALE GENOMIC DNA]</scope>
    <source>
        <strain evidence="4 5">DSM 14668</strain>
    </source>
</reference>
<evidence type="ECO:0000313" key="5">
    <source>
        <dbReference type="Proteomes" id="UP000309215"/>
    </source>
</evidence>
<feature type="chain" id="PRO_5020431564" description="PEGA domain-containing protein" evidence="3">
    <location>
        <begin position="28"/>
        <end position="345"/>
    </location>
</feature>
<keyword evidence="2" id="KW-0812">Transmembrane</keyword>
<feature type="transmembrane region" description="Helical" evidence="2">
    <location>
        <begin position="235"/>
        <end position="259"/>
    </location>
</feature>
<evidence type="ECO:0000256" key="1">
    <source>
        <dbReference type="SAM" id="MobiDB-lite"/>
    </source>
</evidence>
<protein>
    <recommendedName>
        <fullName evidence="6">PEGA domain-containing protein</fullName>
    </recommendedName>
</protein>
<feature type="region of interest" description="Disordered" evidence="1">
    <location>
        <begin position="176"/>
        <end position="195"/>
    </location>
</feature>
<dbReference type="Proteomes" id="UP000309215">
    <property type="component" value="Unassembled WGS sequence"/>
</dbReference>
<evidence type="ECO:0000313" key="4">
    <source>
        <dbReference type="EMBL" id="TKC98366.1"/>
    </source>
</evidence>
<feature type="transmembrane region" description="Helical" evidence="2">
    <location>
        <begin position="298"/>
        <end position="318"/>
    </location>
</feature>
<dbReference type="OrthoDB" id="5499801at2"/>
<evidence type="ECO:0000256" key="3">
    <source>
        <dbReference type="SAM" id="SignalP"/>
    </source>
</evidence>
<accession>A0A4U1IV62</accession>
<feature type="region of interest" description="Disordered" evidence="1">
    <location>
        <begin position="201"/>
        <end position="231"/>
    </location>
</feature>
<keyword evidence="2" id="KW-0472">Membrane</keyword>
<dbReference type="EMBL" id="SSMQ01000069">
    <property type="protein sequence ID" value="TKC98366.1"/>
    <property type="molecule type" value="Genomic_DNA"/>
</dbReference>
<keyword evidence="2" id="KW-1133">Transmembrane helix</keyword>
<comment type="caution">
    <text evidence="4">The sequence shown here is derived from an EMBL/GenBank/DDBJ whole genome shotgun (WGS) entry which is preliminary data.</text>
</comment>
<dbReference type="AlphaFoldDB" id="A0A4U1IV62"/>
<feature type="signal peptide" evidence="3">
    <location>
        <begin position="1"/>
        <end position="27"/>
    </location>
</feature>
<evidence type="ECO:0000256" key="2">
    <source>
        <dbReference type="SAM" id="Phobius"/>
    </source>
</evidence>
<evidence type="ECO:0008006" key="6">
    <source>
        <dbReference type="Google" id="ProtNLM"/>
    </source>
</evidence>
<gene>
    <name evidence="4" type="ORF">E8A74_41465</name>
</gene>
<keyword evidence="5" id="KW-1185">Reference proteome</keyword>
<organism evidence="4 5">
    <name type="scientific">Polyangium fumosum</name>
    <dbReference type="NCBI Taxonomy" id="889272"/>
    <lineage>
        <taxon>Bacteria</taxon>
        <taxon>Pseudomonadati</taxon>
        <taxon>Myxococcota</taxon>
        <taxon>Polyangia</taxon>
        <taxon>Polyangiales</taxon>
        <taxon>Polyangiaceae</taxon>
        <taxon>Polyangium</taxon>
    </lineage>
</organism>
<sequence length="345" mass="34598">MRLHRLAPLAAAATVALALLSPRTASSQTAEEKAAARSLAQQGAEALQKKDYAEAIDLLGRAEAIIHAPPHLLLIGRGQVGLGKLVAARESFLKIIREELPASAPAAFKRAQEDARTELAAIEPRIGSLRIVLTGPGAADPSKVTVKLDEQGVTSALIGVHRPIDPGKHVVTATAAGRSPVTQEVSLGDGEKKEVSLEVEAPTAGAASPDGSGQTDVGSGPTGPEKPQGTSPLKYVGIAGMGLGGAGIIAGTIFTVMFVSKSGDADAAFKACPKPCPTDQQANITALDEAAASRGTGAIVGFAAGAALAGAGVALFLIGGKQDKPAGASVVPYVAPNGAGLVGRF</sequence>
<keyword evidence="3" id="KW-0732">Signal</keyword>